<gene>
    <name evidence="2" type="ORF">QQX98_010625</name>
</gene>
<sequence>METINSVAAAAAKAVWGEDTANKEPVSGVKGNVSKGEPYDAGNLDSVRQEQVEQSLQGQQSEASAIPNNSETTTLPQQSETTALPHRGTTTTSDHFETTSVPQSVLHDTTSEQIDTRDPAKVPRDASKLHDVDTTTPGPASLSSGGLESFNSRPSEGLDSRPHENTTAARDDSLGKVPESNPLESKSSESKALESNHAGLTTHSESKPLGSASSESNPLGSTYSGSKPFGSTPSESKPLGSSTQKTETDHSEGTGQEYVKTTGFAADGGDFDATKPGAGREADRLLEEKGEHYNEGGDSHHHGSSGKDKPSLGERIKAKLHKH</sequence>
<evidence type="ECO:0000313" key="3">
    <source>
        <dbReference type="Proteomes" id="UP001498476"/>
    </source>
</evidence>
<feature type="compositionally biased region" description="Polar residues" evidence="1">
    <location>
        <begin position="211"/>
        <end position="245"/>
    </location>
</feature>
<reference evidence="2 3" key="1">
    <citation type="journal article" date="2025" name="Microbiol. Resour. Announc.">
        <title>Draft genome sequences for Neonectria magnoliae and Neonectria punicea, canker pathogens of Liriodendron tulipifera and Acer saccharum in West Virginia.</title>
        <authorList>
            <person name="Petronek H.M."/>
            <person name="Kasson M.T."/>
            <person name="Metheny A.M."/>
            <person name="Stauder C.M."/>
            <person name="Lovett B."/>
            <person name="Lynch S.C."/>
            <person name="Garnas J.R."/>
            <person name="Kasson L.R."/>
            <person name="Stajich J.E."/>
        </authorList>
    </citation>
    <scope>NUCLEOTIDE SEQUENCE [LARGE SCALE GENOMIC DNA]</scope>
    <source>
        <strain evidence="2 3">NRRL 64653</strain>
    </source>
</reference>
<feature type="compositionally biased region" description="Polar residues" evidence="1">
    <location>
        <begin position="100"/>
        <end position="113"/>
    </location>
</feature>
<dbReference type="EMBL" id="JAZAVJ010000238">
    <property type="protein sequence ID" value="KAK7403613.1"/>
    <property type="molecule type" value="Genomic_DNA"/>
</dbReference>
<feature type="compositionally biased region" description="Polar residues" evidence="1">
    <location>
        <begin position="134"/>
        <end position="154"/>
    </location>
</feature>
<feature type="compositionally biased region" description="Basic and acidic residues" evidence="1">
    <location>
        <begin position="156"/>
        <end position="174"/>
    </location>
</feature>
<organism evidence="2 3">
    <name type="scientific">Neonectria punicea</name>
    <dbReference type="NCBI Taxonomy" id="979145"/>
    <lineage>
        <taxon>Eukaryota</taxon>
        <taxon>Fungi</taxon>
        <taxon>Dikarya</taxon>
        <taxon>Ascomycota</taxon>
        <taxon>Pezizomycotina</taxon>
        <taxon>Sordariomycetes</taxon>
        <taxon>Hypocreomycetidae</taxon>
        <taxon>Hypocreales</taxon>
        <taxon>Nectriaceae</taxon>
        <taxon>Neonectria</taxon>
    </lineage>
</organism>
<keyword evidence="3" id="KW-1185">Reference proteome</keyword>
<dbReference type="Proteomes" id="UP001498476">
    <property type="component" value="Unassembled WGS sequence"/>
</dbReference>
<accession>A0ABR1GPE7</accession>
<feature type="compositionally biased region" description="Polar residues" evidence="1">
    <location>
        <begin position="66"/>
        <end position="82"/>
    </location>
</feature>
<name>A0ABR1GPE7_9HYPO</name>
<comment type="caution">
    <text evidence="2">The sequence shown here is derived from an EMBL/GenBank/DDBJ whole genome shotgun (WGS) entry which is preliminary data.</text>
</comment>
<proteinExistence type="predicted"/>
<evidence type="ECO:0000313" key="2">
    <source>
        <dbReference type="EMBL" id="KAK7403613.1"/>
    </source>
</evidence>
<feature type="compositionally biased region" description="Basic and acidic residues" evidence="1">
    <location>
        <begin position="114"/>
        <end position="133"/>
    </location>
</feature>
<protein>
    <submittedName>
        <fullName evidence="2">Uncharacterized protein</fullName>
    </submittedName>
</protein>
<evidence type="ECO:0000256" key="1">
    <source>
        <dbReference type="SAM" id="MobiDB-lite"/>
    </source>
</evidence>
<feature type="compositionally biased region" description="Basic and acidic residues" evidence="1">
    <location>
        <begin position="278"/>
        <end position="317"/>
    </location>
</feature>
<feature type="region of interest" description="Disordered" evidence="1">
    <location>
        <begin position="1"/>
        <end position="323"/>
    </location>
</feature>
<feature type="compositionally biased region" description="Low complexity" evidence="1">
    <location>
        <begin position="52"/>
        <end position="62"/>
    </location>
</feature>